<name>A0A383W2D1_TETOB</name>
<reference evidence="1 2" key="1">
    <citation type="submission" date="2016-10" db="EMBL/GenBank/DDBJ databases">
        <authorList>
            <person name="Cai Z."/>
        </authorList>
    </citation>
    <scope>NUCLEOTIDE SEQUENCE [LARGE SCALE GENOMIC DNA]</scope>
</reference>
<evidence type="ECO:0000313" key="2">
    <source>
        <dbReference type="Proteomes" id="UP000256970"/>
    </source>
</evidence>
<accession>A0A383W2D1</accession>
<keyword evidence="2" id="KW-1185">Reference proteome</keyword>
<dbReference type="Proteomes" id="UP000256970">
    <property type="component" value="Unassembled WGS sequence"/>
</dbReference>
<gene>
    <name evidence="1" type="ORF">BQ4739_LOCUS11331</name>
</gene>
<evidence type="ECO:0000313" key="1">
    <source>
        <dbReference type="EMBL" id="SZX71194.1"/>
    </source>
</evidence>
<dbReference type="AlphaFoldDB" id="A0A383W2D1"/>
<organism evidence="1 2">
    <name type="scientific">Tetradesmus obliquus</name>
    <name type="common">Green alga</name>
    <name type="synonym">Acutodesmus obliquus</name>
    <dbReference type="NCBI Taxonomy" id="3088"/>
    <lineage>
        <taxon>Eukaryota</taxon>
        <taxon>Viridiplantae</taxon>
        <taxon>Chlorophyta</taxon>
        <taxon>core chlorophytes</taxon>
        <taxon>Chlorophyceae</taxon>
        <taxon>CS clade</taxon>
        <taxon>Sphaeropleales</taxon>
        <taxon>Scenedesmaceae</taxon>
        <taxon>Tetradesmus</taxon>
    </lineage>
</organism>
<protein>
    <submittedName>
        <fullName evidence="1">Uncharacterized protein</fullName>
    </submittedName>
</protein>
<sequence length="211" mass="21273">MGCAAGRHLLQRLPAHTAAGVPADLAANVLAAAAAAGDSDSLFHLCSWLPACQQLSAGQLVATLQAALHCRQPTCEYGSSECVQRLLELPAAAAAVTAQQAARLLADVLQPGSSSSSSSSSSSGSSSSAALVVFQLCRGLPAVHEIEPHDVACLLFSAVEYGDWLSVQSLVALAGAAHIGAAAADRLLAAAAGSGCRMKVLAVRDSAMMQL</sequence>
<dbReference type="EMBL" id="FNXT01001036">
    <property type="protein sequence ID" value="SZX71194.1"/>
    <property type="molecule type" value="Genomic_DNA"/>
</dbReference>
<proteinExistence type="predicted"/>